<proteinExistence type="predicted"/>
<keyword evidence="3" id="KW-1185">Reference proteome</keyword>
<dbReference type="Proteomes" id="UP000032233">
    <property type="component" value="Unassembled WGS sequence"/>
</dbReference>
<comment type="caution">
    <text evidence="2">The sequence shown here is derived from an EMBL/GenBank/DDBJ whole genome shotgun (WGS) entry which is preliminary data.</text>
</comment>
<dbReference type="EMBL" id="AZAC01000023">
    <property type="protein sequence ID" value="KIX12840.1"/>
    <property type="molecule type" value="Genomic_DNA"/>
</dbReference>
<evidence type="ECO:0000256" key="1">
    <source>
        <dbReference type="SAM" id="Phobius"/>
    </source>
</evidence>
<sequence length="86" mass="10008">MTCPAVKLCAGRFISGFFLLKFFRLKFANLLILNLFLHVCFLGPGAGAIICSKMFYRFCIISEIRFNFCLNYLKVLDYLTHILVWE</sequence>
<evidence type="ECO:0000313" key="3">
    <source>
        <dbReference type="Proteomes" id="UP000032233"/>
    </source>
</evidence>
<reference evidence="2 3" key="1">
    <citation type="submission" date="2013-11" db="EMBL/GenBank/DDBJ databases">
        <title>Metagenomic analysis of a methanogenic consortium involved in long chain n-alkane degradation.</title>
        <authorList>
            <person name="Davidova I.A."/>
            <person name="Callaghan A.V."/>
            <person name="Wawrik B."/>
            <person name="Pruitt S."/>
            <person name="Marks C."/>
            <person name="Duncan K.E."/>
            <person name="Suflita J.M."/>
        </authorList>
    </citation>
    <scope>NUCLEOTIDE SEQUENCE [LARGE SCALE GENOMIC DNA]</scope>
    <source>
        <strain evidence="2 3">SPR</strain>
    </source>
</reference>
<keyword evidence="1" id="KW-1133">Transmembrane helix</keyword>
<name>A0A0D2JTK8_9BACT</name>
<evidence type="ECO:0000313" key="2">
    <source>
        <dbReference type="EMBL" id="KIX12840.1"/>
    </source>
</evidence>
<gene>
    <name evidence="2" type="ORF">X474_17245</name>
</gene>
<dbReference type="InParanoid" id="A0A0D2JTK8"/>
<protein>
    <submittedName>
        <fullName evidence="2">Uncharacterized protein</fullName>
    </submittedName>
</protein>
<dbReference type="AlphaFoldDB" id="A0A0D2JTK8"/>
<dbReference type="STRING" id="1429043.X474_17245"/>
<organism evidence="2 3">
    <name type="scientific">Dethiosulfatarculus sandiegensis</name>
    <dbReference type="NCBI Taxonomy" id="1429043"/>
    <lineage>
        <taxon>Bacteria</taxon>
        <taxon>Pseudomonadati</taxon>
        <taxon>Thermodesulfobacteriota</taxon>
        <taxon>Desulfarculia</taxon>
        <taxon>Desulfarculales</taxon>
        <taxon>Desulfarculaceae</taxon>
        <taxon>Dethiosulfatarculus</taxon>
    </lineage>
</organism>
<feature type="transmembrane region" description="Helical" evidence="1">
    <location>
        <begin position="27"/>
        <end position="51"/>
    </location>
</feature>
<keyword evidence="1" id="KW-0472">Membrane</keyword>
<accession>A0A0D2JTK8</accession>
<keyword evidence="1" id="KW-0812">Transmembrane</keyword>